<feature type="domain" description="DUF4131" evidence="8">
    <location>
        <begin position="30"/>
        <end position="179"/>
    </location>
</feature>
<evidence type="ECO:0000313" key="9">
    <source>
        <dbReference type="EMBL" id="PJE69604.1"/>
    </source>
</evidence>
<comment type="caution">
    <text evidence="9">The sequence shown here is derived from an EMBL/GenBank/DDBJ whole genome shotgun (WGS) entry which is preliminary data.</text>
</comment>
<feature type="domain" description="ComEC/Rec2-related protein" evidence="7">
    <location>
        <begin position="224"/>
        <end position="491"/>
    </location>
</feature>
<evidence type="ECO:0000313" key="10">
    <source>
        <dbReference type="Proteomes" id="UP000236946"/>
    </source>
</evidence>
<dbReference type="PANTHER" id="PTHR30619:SF7">
    <property type="entry name" value="BETA-LACTAMASE DOMAIN PROTEIN"/>
    <property type="match status" value="1"/>
</dbReference>
<feature type="transmembrane region" description="Helical" evidence="6">
    <location>
        <begin position="347"/>
        <end position="366"/>
    </location>
</feature>
<feature type="transmembrane region" description="Helical" evidence="6">
    <location>
        <begin position="54"/>
        <end position="75"/>
    </location>
</feature>
<proteinExistence type="predicted"/>
<evidence type="ECO:0000259" key="7">
    <source>
        <dbReference type="Pfam" id="PF03772"/>
    </source>
</evidence>
<organism evidence="9 10">
    <name type="scientific">Candidatus Staskawiczbacteria bacterium CG10_big_fil_rev_8_21_14_0_10_38_10</name>
    <dbReference type="NCBI Taxonomy" id="1974891"/>
    <lineage>
        <taxon>Bacteria</taxon>
        <taxon>Candidatus Staskawicziibacteriota</taxon>
    </lineage>
</organism>
<sequence length="501" mass="56904">MTSSKILFYFCLSFIFGIFFSSVIKIPQSLLWGFLSLGVLLIFSQFFLRKENIFLIGFCILFLVLGISRHQAVLFEIENNQLRQFNDSDQEITIIGFVSTEPDARENSTKLTIKALSVSSVEDGPLRIEGRILVTVSKYPEYQYGDSLEIKGKLETPPVFEGFDYRNYLQKQGIYSVMSWPKTGLLGNNFGNPVMKILFSFKKKFQETSRAFIPPPQEGILEALAFGEESNISQDWKEKLNITGTRHIAAVSGMNITIIASLIFSFILSLGFWRQHAFYLTIFLLSLYILMIGFPASAARAGIMGILLLTAQHLGRLSTAQRAVIFAGFLMLLMNPLLLRFDIGFQLSFLATIGLIYLQPIFYNWFKKIPNPKLFPLRTVLSATLGAQVFTLPILVYNFGRIPLLSLIPNILIVPMLAPITILIFIFGLAGIIFWPLGFFLSLPVWFCLTYVVVLVDWFSKISFATLFVNVSWIWLIIAYLILGGLIWQLNRKKKIVFLLE</sequence>
<dbReference type="Pfam" id="PF13567">
    <property type="entry name" value="DUF4131"/>
    <property type="match status" value="1"/>
</dbReference>
<feature type="transmembrane region" description="Helical" evidence="6">
    <location>
        <begin position="323"/>
        <end position="341"/>
    </location>
</feature>
<comment type="subcellular location">
    <subcellularLocation>
        <location evidence="1">Cell membrane</location>
        <topology evidence="1">Multi-pass membrane protein</topology>
    </subcellularLocation>
</comment>
<evidence type="ECO:0000256" key="4">
    <source>
        <dbReference type="ARBA" id="ARBA00022989"/>
    </source>
</evidence>
<dbReference type="AlphaFoldDB" id="A0A2H9T1J5"/>
<feature type="transmembrane region" description="Helical" evidence="6">
    <location>
        <begin position="411"/>
        <end position="430"/>
    </location>
</feature>
<dbReference type="PANTHER" id="PTHR30619">
    <property type="entry name" value="DNA INTERNALIZATION/COMPETENCE PROTEIN COMEC/REC2"/>
    <property type="match status" value="1"/>
</dbReference>
<feature type="transmembrane region" description="Helical" evidence="6">
    <location>
        <begin position="462"/>
        <end position="488"/>
    </location>
</feature>
<name>A0A2H9T1J5_9BACT</name>
<feature type="transmembrane region" description="Helical" evidence="6">
    <location>
        <begin position="6"/>
        <end position="23"/>
    </location>
</feature>
<dbReference type="InterPro" id="IPR025405">
    <property type="entry name" value="DUF4131"/>
</dbReference>
<evidence type="ECO:0000256" key="5">
    <source>
        <dbReference type="ARBA" id="ARBA00023136"/>
    </source>
</evidence>
<keyword evidence="3 6" id="KW-0812">Transmembrane</keyword>
<dbReference type="EMBL" id="PFEN01000018">
    <property type="protein sequence ID" value="PJE69604.1"/>
    <property type="molecule type" value="Genomic_DNA"/>
</dbReference>
<keyword evidence="5 6" id="KW-0472">Membrane</keyword>
<evidence type="ECO:0000259" key="8">
    <source>
        <dbReference type="Pfam" id="PF13567"/>
    </source>
</evidence>
<feature type="transmembrane region" description="Helical" evidence="6">
    <location>
        <begin position="278"/>
        <end position="311"/>
    </location>
</feature>
<dbReference type="InterPro" id="IPR052159">
    <property type="entry name" value="Competence_DNA_uptake"/>
</dbReference>
<feature type="transmembrane region" description="Helical" evidence="6">
    <location>
        <begin position="30"/>
        <end position="48"/>
    </location>
</feature>
<dbReference type="Proteomes" id="UP000236946">
    <property type="component" value="Unassembled WGS sequence"/>
</dbReference>
<feature type="transmembrane region" description="Helical" evidence="6">
    <location>
        <begin position="248"/>
        <end position="272"/>
    </location>
</feature>
<keyword evidence="4 6" id="KW-1133">Transmembrane helix</keyword>
<dbReference type="Pfam" id="PF03772">
    <property type="entry name" value="Competence"/>
    <property type="match status" value="1"/>
</dbReference>
<dbReference type="InterPro" id="IPR004477">
    <property type="entry name" value="ComEC_N"/>
</dbReference>
<dbReference type="NCBIfam" id="TIGR00360">
    <property type="entry name" value="ComEC_N-term"/>
    <property type="match status" value="1"/>
</dbReference>
<gene>
    <name evidence="9" type="ORF">COU98_01045</name>
</gene>
<keyword evidence="2" id="KW-1003">Cell membrane</keyword>
<dbReference type="GO" id="GO:0005886">
    <property type="term" value="C:plasma membrane"/>
    <property type="evidence" value="ECO:0007669"/>
    <property type="project" value="UniProtKB-SubCell"/>
</dbReference>
<evidence type="ECO:0000256" key="3">
    <source>
        <dbReference type="ARBA" id="ARBA00022692"/>
    </source>
</evidence>
<feature type="transmembrane region" description="Helical" evidence="6">
    <location>
        <begin position="437"/>
        <end position="456"/>
    </location>
</feature>
<evidence type="ECO:0000256" key="1">
    <source>
        <dbReference type="ARBA" id="ARBA00004651"/>
    </source>
</evidence>
<evidence type="ECO:0000256" key="6">
    <source>
        <dbReference type="SAM" id="Phobius"/>
    </source>
</evidence>
<evidence type="ECO:0008006" key="11">
    <source>
        <dbReference type="Google" id="ProtNLM"/>
    </source>
</evidence>
<evidence type="ECO:0000256" key="2">
    <source>
        <dbReference type="ARBA" id="ARBA00022475"/>
    </source>
</evidence>
<feature type="transmembrane region" description="Helical" evidence="6">
    <location>
        <begin position="378"/>
        <end position="399"/>
    </location>
</feature>
<reference evidence="10" key="1">
    <citation type="submission" date="2017-09" db="EMBL/GenBank/DDBJ databases">
        <title>Depth-based differentiation of microbial function through sediment-hosted aquifers and enrichment of novel symbionts in the deep terrestrial subsurface.</title>
        <authorList>
            <person name="Probst A.J."/>
            <person name="Ladd B."/>
            <person name="Jarett J.K."/>
            <person name="Geller-Mcgrath D.E."/>
            <person name="Sieber C.M.K."/>
            <person name="Emerson J.B."/>
            <person name="Anantharaman K."/>
            <person name="Thomas B.C."/>
            <person name="Malmstrom R."/>
            <person name="Stieglmeier M."/>
            <person name="Klingl A."/>
            <person name="Woyke T."/>
            <person name="Ryan C.M."/>
            <person name="Banfield J.F."/>
        </authorList>
    </citation>
    <scope>NUCLEOTIDE SEQUENCE [LARGE SCALE GENOMIC DNA]</scope>
</reference>
<protein>
    <recommendedName>
        <fullName evidence="11">ComEC/Rec2-related protein domain-containing protein</fullName>
    </recommendedName>
</protein>
<accession>A0A2H9T1J5</accession>